<dbReference type="AlphaFoldDB" id="A0A6G1IFY5"/>
<sequence>MSKYTLYITLEGPGDLPHHRSHWSFAFLRPNSPFACIYQVLLLDGMHLIHHLDRRDGVPFPIVGSEGAVKLAELDDTKYVEAQKIIAEEAPSRNGHDRCQDWTLNCVIALEVAEVLEPGCAEFVGACVGLSAREVKERAGERWVDA</sequence>
<name>A0A6G1IFY5_9PLEO</name>
<accession>A0A6G1IFY5</accession>
<dbReference type="Proteomes" id="UP000799291">
    <property type="component" value="Unassembled WGS sequence"/>
</dbReference>
<organism evidence="1 2">
    <name type="scientific">Lentithecium fluviatile CBS 122367</name>
    <dbReference type="NCBI Taxonomy" id="1168545"/>
    <lineage>
        <taxon>Eukaryota</taxon>
        <taxon>Fungi</taxon>
        <taxon>Dikarya</taxon>
        <taxon>Ascomycota</taxon>
        <taxon>Pezizomycotina</taxon>
        <taxon>Dothideomycetes</taxon>
        <taxon>Pleosporomycetidae</taxon>
        <taxon>Pleosporales</taxon>
        <taxon>Massarineae</taxon>
        <taxon>Lentitheciaceae</taxon>
        <taxon>Lentithecium</taxon>
    </lineage>
</organism>
<protein>
    <submittedName>
        <fullName evidence="1">Uncharacterized protein</fullName>
    </submittedName>
</protein>
<gene>
    <name evidence="1" type="ORF">K458DRAFT_436843</name>
</gene>
<proteinExistence type="predicted"/>
<evidence type="ECO:0000313" key="1">
    <source>
        <dbReference type="EMBL" id="KAF2677045.1"/>
    </source>
</evidence>
<dbReference type="EMBL" id="MU005626">
    <property type="protein sequence ID" value="KAF2677045.1"/>
    <property type="molecule type" value="Genomic_DNA"/>
</dbReference>
<reference evidence="1" key="1">
    <citation type="journal article" date="2020" name="Stud. Mycol.">
        <title>101 Dothideomycetes genomes: a test case for predicting lifestyles and emergence of pathogens.</title>
        <authorList>
            <person name="Haridas S."/>
            <person name="Albert R."/>
            <person name="Binder M."/>
            <person name="Bloem J."/>
            <person name="Labutti K."/>
            <person name="Salamov A."/>
            <person name="Andreopoulos B."/>
            <person name="Baker S."/>
            <person name="Barry K."/>
            <person name="Bills G."/>
            <person name="Bluhm B."/>
            <person name="Cannon C."/>
            <person name="Castanera R."/>
            <person name="Culley D."/>
            <person name="Daum C."/>
            <person name="Ezra D."/>
            <person name="Gonzalez J."/>
            <person name="Henrissat B."/>
            <person name="Kuo A."/>
            <person name="Liang C."/>
            <person name="Lipzen A."/>
            <person name="Lutzoni F."/>
            <person name="Magnuson J."/>
            <person name="Mondo S."/>
            <person name="Nolan M."/>
            <person name="Ohm R."/>
            <person name="Pangilinan J."/>
            <person name="Park H.-J."/>
            <person name="Ramirez L."/>
            <person name="Alfaro M."/>
            <person name="Sun H."/>
            <person name="Tritt A."/>
            <person name="Yoshinaga Y."/>
            <person name="Zwiers L.-H."/>
            <person name="Turgeon B."/>
            <person name="Goodwin S."/>
            <person name="Spatafora J."/>
            <person name="Crous P."/>
            <person name="Grigoriev I."/>
        </authorList>
    </citation>
    <scope>NUCLEOTIDE SEQUENCE</scope>
    <source>
        <strain evidence="1">CBS 122367</strain>
    </source>
</reference>
<evidence type="ECO:0000313" key="2">
    <source>
        <dbReference type="Proteomes" id="UP000799291"/>
    </source>
</evidence>
<keyword evidence="2" id="KW-1185">Reference proteome</keyword>
<dbReference type="OrthoDB" id="5271495at2759"/>